<keyword evidence="2" id="KW-1185">Reference proteome</keyword>
<protein>
    <recommendedName>
        <fullName evidence="3">Myb-like domain-containing protein</fullName>
    </recommendedName>
</protein>
<comment type="caution">
    <text evidence="1">The sequence shown here is derived from an EMBL/GenBank/DDBJ whole genome shotgun (WGS) entry which is preliminary data.</text>
</comment>
<reference evidence="1 2" key="1">
    <citation type="submission" date="2024-05" db="EMBL/GenBank/DDBJ databases">
        <title>A draft genome resource for the thread blight pathogen Marasmius tenuissimus strain MS-2.</title>
        <authorList>
            <person name="Yulfo-Soto G.E."/>
            <person name="Baruah I.K."/>
            <person name="Amoako-Attah I."/>
            <person name="Bukari Y."/>
            <person name="Meinhardt L.W."/>
            <person name="Bailey B.A."/>
            <person name="Cohen S.P."/>
        </authorList>
    </citation>
    <scope>NUCLEOTIDE SEQUENCE [LARGE SCALE GENOMIC DNA]</scope>
    <source>
        <strain evidence="1 2">MS-2</strain>
    </source>
</reference>
<sequence length="123" mass="14471">VQDPRSISYAKDIERLARQWSDDHPHFKSDDCEVTIQGHGIALKYWPDVFGVKPKGSCDRRWSSMKATHNEWKWVASEYLRHDSGEDFWAKFQNDKKPDKRMSYTEIVRALREIRKASDAGED</sequence>
<evidence type="ECO:0008006" key="3">
    <source>
        <dbReference type="Google" id="ProtNLM"/>
    </source>
</evidence>
<name>A0ABR2Z6G6_9AGAR</name>
<gene>
    <name evidence="1" type="ORF">AAF712_016892</name>
</gene>
<organism evidence="1 2">
    <name type="scientific">Marasmius tenuissimus</name>
    <dbReference type="NCBI Taxonomy" id="585030"/>
    <lineage>
        <taxon>Eukaryota</taxon>
        <taxon>Fungi</taxon>
        <taxon>Dikarya</taxon>
        <taxon>Basidiomycota</taxon>
        <taxon>Agaricomycotina</taxon>
        <taxon>Agaricomycetes</taxon>
        <taxon>Agaricomycetidae</taxon>
        <taxon>Agaricales</taxon>
        <taxon>Marasmiineae</taxon>
        <taxon>Marasmiaceae</taxon>
        <taxon>Marasmius</taxon>
    </lineage>
</organism>
<evidence type="ECO:0000313" key="2">
    <source>
        <dbReference type="Proteomes" id="UP001437256"/>
    </source>
</evidence>
<accession>A0ABR2Z6G6</accession>
<dbReference type="EMBL" id="JBBXMP010001675">
    <property type="protein sequence ID" value="KAL0056504.1"/>
    <property type="molecule type" value="Genomic_DNA"/>
</dbReference>
<proteinExistence type="predicted"/>
<evidence type="ECO:0000313" key="1">
    <source>
        <dbReference type="EMBL" id="KAL0056504.1"/>
    </source>
</evidence>
<dbReference type="Proteomes" id="UP001437256">
    <property type="component" value="Unassembled WGS sequence"/>
</dbReference>
<feature type="non-terminal residue" evidence="1">
    <location>
        <position position="1"/>
    </location>
</feature>